<feature type="transmembrane region" description="Helical" evidence="1">
    <location>
        <begin position="498"/>
        <end position="521"/>
    </location>
</feature>
<feature type="transmembrane region" description="Helical" evidence="1">
    <location>
        <begin position="300"/>
        <end position="320"/>
    </location>
</feature>
<evidence type="ECO:0000313" key="2">
    <source>
        <dbReference type="EMBL" id="CAK0788519.1"/>
    </source>
</evidence>
<evidence type="ECO:0000313" key="3">
    <source>
        <dbReference type="Proteomes" id="UP001189429"/>
    </source>
</evidence>
<evidence type="ECO:0000256" key="1">
    <source>
        <dbReference type="SAM" id="Phobius"/>
    </source>
</evidence>
<keyword evidence="3" id="KW-1185">Reference proteome</keyword>
<proteinExistence type="predicted"/>
<keyword evidence="1" id="KW-0812">Transmembrane</keyword>
<feature type="transmembrane region" description="Helical" evidence="1">
    <location>
        <begin position="340"/>
        <end position="361"/>
    </location>
</feature>
<dbReference type="EMBL" id="CAUYUJ010000073">
    <property type="protein sequence ID" value="CAK0788519.1"/>
    <property type="molecule type" value="Genomic_DNA"/>
</dbReference>
<name>A0ABN9PBM6_9DINO</name>
<dbReference type="Proteomes" id="UP001189429">
    <property type="component" value="Unassembled WGS sequence"/>
</dbReference>
<protein>
    <submittedName>
        <fullName evidence="2">Uncharacterized protein</fullName>
    </submittedName>
</protein>
<accession>A0ABN9PBM6</accession>
<sequence length="754" mass="83847">MLRSKDAAEEGKTLQDKLKDQIPLSICPLLCIVSFSFPFLVSGASMRENLVFKLGTLAIIGCFAAAYVFGYWLIAPRNDDGVEVSLGGWRPGIGDHDGSHLYYCGRAFNLPGSDGFCGIHNGPQCPSCERYSASPRHDRVKFYVREMKPKLRITRWLSPMICLAFCFVLWGAPEKDLACSSECWGPMIPSLAAYYLPPRNTSASESLESDLMYVSVFLPVLKPIQILPQIGQPIDDRLSRTMYFGVEMGGILVVTAMILEIARFLCKGRRRFDGNSNNLNAPLVSNARLSQRQSPHRALWWYKVTFVMYYIAYQVSLWVLMDYGVANGFMNLTTGIDWELWVPFVAAVAMVALVTGISWYLKKAGDDFENPAPKLAMVMTPWLGNEPHIMKDHIAQALCFAAAHCQDDDALRTVGLVLGYMSIAATFFPLLFYFTDPTVFDSLRASHWPIPESPAPGPGLQGHGQRERIQYNCNGVAIMAVMPDKYLRALMGEAPHTLLHIVFAYFFGGGAFIVAAIFFSVSKIIMIPLGRSILKSRIPAHGCTEINLEMFLRSCRDNLNWDSSDDAIQRARKYKWVNVIACLEEVIPDLDFHSDRVLLNALGKAASVDDGTQIDPAAGRYISVLRILRHNLGVRDEKWAAITVDWVKDGILSHGHLSLLEEIDKMIGQKASAKYINEVLDMDARGSLPGETVRALENASRKLGLGTGNQREDNPDTGEIFAAIALHASRVQIVVWLWCFALPVFAFGCGCHFA</sequence>
<gene>
    <name evidence="2" type="ORF">PCOR1329_LOCUS392</name>
</gene>
<organism evidence="2 3">
    <name type="scientific">Prorocentrum cordatum</name>
    <dbReference type="NCBI Taxonomy" id="2364126"/>
    <lineage>
        <taxon>Eukaryota</taxon>
        <taxon>Sar</taxon>
        <taxon>Alveolata</taxon>
        <taxon>Dinophyceae</taxon>
        <taxon>Prorocentrales</taxon>
        <taxon>Prorocentraceae</taxon>
        <taxon>Prorocentrum</taxon>
    </lineage>
</organism>
<comment type="caution">
    <text evidence="2">The sequence shown here is derived from an EMBL/GenBank/DDBJ whole genome shotgun (WGS) entry which is preliminary data.</text>
</comment>
<feature type="transmembrane region" description="Helical" evidence="1">
    <location>
        <begin position="50"/>
        <end position="74"/>
    </location>
</feature>
<feature type="transmembrane region" description="Helical" evidence="1">
    <location>
        <begin position="153"/>
        <end position="172"/>
    </location>
</feature>
<keyword evidence="1" id="KW-1133">Transmembrane helix</keyword>
<keyword evidence="1" id="KW-0472">Membrane</keyword>
<feature type="transmembrane region" description="Helical" evidence="1">
    <location>
        <begin position="21"/>
        <end position="44"/>
    </location>
</feature>
<reference evidence="2" key="1">
    <citation type="submission" date="2023-10" db="EMBL/GenBank/DDBJ databases">
        <authorList>
            <person name="Chen Y."/>
            <person name="Shah S."/>
            <person name="Dougan E. K."/>
            <person name="Thang M."/>
            <person name="Chan C."/>
        </authorList>
    </citation>
    <scope>NUCLEOTIDE SEQUENCE [LARGE SCALE GENOMIC DNA]</scope>
</reference>
<feature type="transmembrane region" description="Helical" evidence="1">
    <location>
        <begin position="242"/>
        <end position="262"/>
    </location>
</feature>
<feature type="transmembrane region" description="Helical" evidence="1">
    <location>
        <begin position="414"/>
        <end position="434"/>
    </location>
</feature>